<dbReference type="InterPro" id="IPR018633">
    <property type="entry name" value="DUF2357"/>
</dbReference>
<feature type="region of interest" description="Disordered" evidence="1">
    <location>
        <begin position="446"/>
        <end position="470"/>
    </location>
</feature>
<feature type="region of interest" description="Disordered" evidence="1">
    <location>
        <begin position="507"/>
        <end position="530"/>
    </location>
</feature>
<dbReference type="RefSeq" id="WP_129257222.1">
    <property type="nucleotide sequence ID" value="NZ_SDKC01000001.1"/>
</dbReference>
<evidence type="ECO:0000313" key="3">
    <source>
        <dbReference type="EMBL" id="RXS74608.1"/>
    </source>
</evidence>
<accession>A0A4Q1RGC2</accession>
<gene>
    <name evidence="3" type="ORF">ETP43_04900</name>
</gene>
<protein>
    <recommendedName>
        <fullName evidence="2">DUF2357 domain-containing protein</fullName>
    </recommendedName>
</protein>
<proteinExistence type="predicted"/>
<reference evidence="3 4" key="1">
    <citation type="submission" date="2019-01" db="EMBL/GenBank/DDBJ databases">
        <title>Blautia sp. nov. KGMB01111 isolated human feces.</title>
        <authorList>
            <person name="Park J.-E."/>
            <person name="Kim J.-S."/>
            <person name="Park S.-H."/>
        </authorList>
    </citation>
    <scope>NUCLEOTIDE SEQUENCE [LARGE SCALE GENOMIC DNA]</scope>
    <source>
        <strain evidence="3 4">KGMB01111</strain>
    </source>
</reference>
<evidence type="ECO:0000259" key="2">
    <source>
        <dbReference type="Pfam" id="PF09823"/>
    </source>
</evidence>
<dbReference type="OrthoDB" id="1766940at2"/>
<name>A0A4Q1RGC2_9FIRM</name>
<feature type="domain" description="DUF2357" evidence="2">
    <location>
        <begin position="34"/>
        <end position="182"/>
    </location>
</feature>
<organism evidence="3 4">
    <name type="scientific">Blautia faecicola</name>
    <dbReference type="NCBI Taxonomy" id="2509240"/>
    <lineage>
        <taxon>Bacteria</taxon>
        <taxon>Bacillati</taxon>
        <taxon>Bacillota</taxon>
        <taxon>Clostridia</taxon>
        <taxon>Lachnospirales</taxon>
        <taxon>Lachnospiraceae</taxon>
        <taxon>Blautia</taxon>
    </lineage>
</organism>
<dbReference type="Proteomes" id="UP000290106">
    <property type="component" value="Unassembled WGS sequence"/>
</dbReference>
<dbReference type="Pfam" id="PF09823">
    <property type="entry name" value="DUF2357"/>
    <property type="match status" value="1"/>
</dbReference>
<sequence length="659" mass="76245">MADTISELYEKYTGQVGEALEDDRYFQYLFEMVQAGNNTLQQQYRVLHKVVDERWLTVVEEGIEAIFNIVDKPRRFIATSEEVVPVALAKKITADSVRHLSQNTQFIASDENGEIQPTRILNVTTEESYDLYENRFVYHLIQRLFAFVDKRTDVIFWSTGDETCNVMSMESKVDDAYEEISYKVEMTIKNRQSLVENDTDNMDLFKRIDRVRRLSRILRTSSFCDIMNGCAKVRSPIQRTNLMMKDPDYRTCYKLWQFIESYDEVGYTIEEQDSTLQFDEEYLLQMYINMITNYTVFKSLLESDPRHMTELATEKREPVKPKFVKKIEEQIVEDRDIPDVEIRKVFVEEVTQAQIEAEEKLAEETKKREELEHSVNDLEWQLDSAAEQLGILEDTKAQLEEEKTEIETQLEKEQTARKEAEAAVEQADLEARKVVDMAQKEAAEIAEAARKDRDEQVQKAQTEAADAVETAKKDCKTQVEQAKAEAAAAVSAANQDRDQTVEKIRTESQKAVDNARKEKEESIEKVQREADAELEKEKQYAIEKLQAAQKEAESLRRKLAELENEKKKAQEAAKEAKDEAKKARKEARKSVEMAEKKAAKAIEENNARTEKTISEVKTASQKAVEQAEKEKVKALAKAEKNSLSKYILNALQERRERKK</sequence>
<dbReference type="EMBL" id="SDKC01000001">
    <property type="protein sequence ID" value="RXS74608.1"/>
    <property type="molecule type" value="Genomic_DNA"/>
</dbReference>
<feature type="compositionally biased region" description="Basic and acidic residues" evidence="1">
    <location>
        <begin position="446"/>
        <end position="457"/>
    </location>
</feature>
<feature type="compositionally biased region" description="Basic and acidic residues" evidence="1">
    <location>
        <begin position="562"/>
        <end position="581"/>
    </location>
</feature>
<evidence type="ECO:0000313" key="4">
    <source>
        <dbReference type="Proteomes" id="UP000290106"/>
    </source>
</evidence>
<comment type="caution">
    <text evidence="3">The sequence shown here is derived from an EMBL/GenBank/DDBJ whole genome shotgun (WGS) entry which is preliminary data.</text>
</comment>
<evidence type="ECO:0000256" key="1">
    <source>
        <dbReference type="SAM" id="MobiDB-lite"/>
    </source>
</evidence>
<keyword evidence="4" id="KW-1185">Reference proteome</keyword>
<dbReference type="AlphaFoldDB" id="A0A4Q1RGC2"/>
<feature type="compositionally biased region" description="Basic and acidic residues" evidence="1">
    <location>
        <begin position="588"/>
        <end position="614"/>
    </location>
</feature>
<feature type="region of interest" description="Disordered" evidence="1">
    <location>
        <begin position="562"/>
        <end position="626"/>
    </location>
</feature>